<organism evidence="2 3">
    <name type="scientific">Knipowitschia caucasica</name>
    <name type="common">Caucasian dwarf goby</name>
    <name type="synonym">Pomatoschistus caucasicus</name>
    <dbReference type="NCBI Taxonomy" id="637954"/>
    <lineage>
        <taxon>Eukaryota</taxon>
        <taxon>Metazoa</taxon>
        <taxon>Chordata</taxon>
        <taxon>Craniata</taxon>
        <taxon>Vertebrata</taxon>
        <taxon>Euteleostomi</taxon>
        <taxon>Actinopterygii</taxon>
        <taxon>Neopterygii</taxon>
        <taxon>Teleostei</taxon>
        <taxon>Neoteleostei</taxon>
        <taxon>Acanthomorphata</taxon>
        <taxon>Gobiaria</taxon>
        <taxon>Gobiiformes</taxon>
        <taxon>Gobioidei</taxon>
        <taxon>Gobiidae</taxon>
        <taxon>Gobiinae</taxon>
        <taxon>Knipowitschia</taxon>
    </lineage>
</organism>
<accession>A0AAV2MGA8</accession>
<evidence type="ECO:0000313" key="3">
    <source>
        <dbReference type="Proteomes" id="UP001497482"/>
    </source>
</evidence>
<keyword evidence="1" id="KW-0732">Signal</keyword>
<evidence type="ECO:0008006" key="4">
    <source>
        <dbReference type="Google" id="ProtNLM"/>
    </source>
</evidence>
<dbReference type="Proteomes" id="UP001497482">
    <property type="component" value="Chromosome 7"/>
</dbReference>
<evidence type="ECO:0000313" key="2">
    <source>
        <dbReference type="EMBL" id="CAL1612386.1"/>
    </source>
</evidence>
<feature type="chain" id="PRO_5043416146" description="Secreted protein" evidence="1">
    <location>
        <begin position="16"/>
        <end position="93"/>
    </location>
</feature>
<protein>
    <recommendedName>
        <fullName evidence="4">Secreted protein</fullName>
    </recommendedName>
</protein>
<keyword evidence="3" id="KW-1185">Reference proteome</keyword>
<sequence length="93" mass="9964">MSLGLGVVVARLVTGSLIWSEPAGPCGRNTLSCSWDKSGPYRLSPSSHWPLHTRAATLKGSRCSVHVCPALGPLERSRVASWLRTHERSSAAV</sequence>
<proteinExistence type="predicted"/>
<dbReference type="AlphaFoldDB" id="A0AAV2MGA8"/>
<dbReference type="EMBL" id="OZ035829">
    <property type="protein sequence ID" value="CAL1612386.1"/>
    <property type="molecule type" value="Genomic_DNA"/>
</dbReference>
<feature type="signal peptide" evidence="1">
    <location>
        <begin position="1"/>
        <end position="15"/>
    </location>
</feature>
<name>A0AAV2MGA8_KNICA</name>
<gene>
    <name evidence="2" type="ORF">KC01_LOCUS38708</name>
</gene>
<reference evidence="2 3" key="1">
    <citation type="submission" date="2024-04" db="EMBL/GenBank/DDBJ databases">
        <authorList>
            <person name="Waldvogel A.-M."/>
            <person name="Schoenle A."/>
        </authorList>
    </citation>
    <scope>NUCLEOTIDE SEQUENCE [LARGE SCALE GENOMIC DNA]</scope>
</reference>
<evidence type="ECO:0000256" key="1">
    <source>
        <dbReference type="SAM" id="SignalP"/>
    </source>
</evidence>